<reference evidence="1" key="1">
    <citation type="submission" date="2020-10" db="EMBL/GenBank/DDBJ databases">
        <authorList>
            <person name="Gilroy R."/>
        </authorList>
    </citation>
    <scope>NUCLEOTIDE SEQUENCE</scope>
    <source>
        <strain evidence="1">11167</strain>
    </source>
</reference>
<dbReference type="AlphaFoldDB" id="A0A9D9E985"/>
<comment type="caution">
    <text evidence="1">The sequence shown here is derived from an EMBL/GenBank/DDBJ whole genome shotgun (WGS) entry which is preliminary data.</text>
</comment>
<protein>
    <submittedName>
        <fullName evidence="1">DUF4097 family beta strand repeat protein</fullName>
    </submittedName>
</protein>
<accession>A0A9D9E985</accession>
<reference evidence="1" key="2">
    <citation type="journal article" date="2021" name="PeerJ">
        <title>Extensive microbial diversity within the chicken gut microbiome revealed by metagenomics and culture.</title>
        <authorList>
            <person name="Gilroy R."/>
            <person name="Ravi A."/>
            <person name="Getino M."/>
            <person name="Pursley I."/>
            <person name="Horton D.L."/>
            <person name="Alikhan N.F."/>
            <person name="Baker D."/>
            <person name="Gharbi K."/>
            <person name="Hall N."/>
            <person name="Watson M."/>
            <person name="Adriaenssens E.M."/>
            <person name="Foster-Nyarko E."/>
            <person name="Jarju S."/>
            <person name="Secka A."/>
            <person name="Antonio M."/>
            <person name="Oren A."/>
            <person name="Chaudhuri R.R."/>
            <person name="La Ragione R."/>
            <person name="Hildebrand F."/>
            <person name="Pallen M.J."/>
        </authorList>
    </citation>
    <scope>NUCLEOTIDE SEQUENCE</scope>
    <source>
        <strain evidence="1">11167</strain>
    </source>
</reference>
<dbReference type="EMBL" id="JADIMU010000011">
    <property type="protein sequence ID" value="MBO8442418.1"/>
    <property type="molecule type" value="Genomic_DNA"/>
</dbReference>
<organism evidence="1 2">
    <name type="scientific">Candidatus Aphodenecus pullistercoris</name>
    <dbReference type="NCBI Taxonomy" id="2840669"/>
    <lineage>
        <taxon>Bacteria</taxon>
        <taxon>Pseudomonadati</taxon>
        <taxon>Spirochaetota</taxon>
        <taxon>Spirochaetia</taxon>
        <taxon>Spirochaetales</taxon>
        <taxon>Candidatus Aphodenecus</taxon>
    </lineage>
</organism>
<sequence>MLQAQGEKPRRRSVAVDAGLSSNGGDVIVDDIDVGTALALSVKNGDIRGNVVGGHDDFSIDVTIKKGDSSLSNKTGGTKNLTLEANNGDIKLTIGGN</sequence>
<evidence type="ECO:0000313" key="1">
    <source>
        <dbReference type="EMBL" id="MBO8442418.1"/>
    </source>
</evidence>
<proteinExistence type="predicted"/>
<gene>
    <name evidence="1" type="ORF">IAC42_01455</name>
</gene>
<dbReference type="Proteomes" id="UP000823633">
    <property type="component" value="Unassembled WGS sequence"/>
</dbReference>
<name>A0A9D9E985_9SPIR</name>
<evidence type="ECO:0000313" key="2">
    <source>
        <dbReference type="Proteomes" id="UP000823633"/>
    </source>
</evidence>